<dbReference type="InterPro" id="IPR029063">
    <property type="entry name" value="SAM-dependent_MTases_sf"/>
</dbReference>
<dbReference type="Gene3D" id="3.30.70.1990">
    <property type="match status" value="1"/>
</dbReference>
<dbReference type="PRINTS" id="PR00419">
    <property type="entry name" value="ADXRDTASE"/>
</dbReference>
<evidence type="ECO:0000259" key="1">
    <source>
        <dbReference type="Pfam" id="PF01593"/>
    </source>
</evidence>
<dbReference type="Pfam" id="PF01593">
    <property type="entry name" value="Amino_oxidase"/>
    <property type="match status" value="1"/>
</dbReference>
<dbReference type="InterPro" id="IPR026669">
    <property type="entry name" value="Arsenite_MeTrfase-like"/>
</dbReference>
<dbReference type="Gene3D" id="1.10.405.20">
    <property type="match status" value="1"/>
</dbReference>
<dbReference type="Proteomes" id="UP001341840">
    <property type="component" value="Unassembled WGS sequence"/>
</dbReference>
<keyword evidence="3" id="KW-1185">Reference proteome</keyword>
<dbReference type="SUPFAM" id="SSF51905">
    <property type="entry name" value="FAD/NAD(P)-binding domain"/>
    <property type="match status" value="1"/>
</dbReference>
<sequence length="838" mass="94608">MMRVAVVGGGISGLVSAYVLAKEGLNVTLYEKEDHLGGHAKTVNVEGLDLDLAFMLFNRVTCPNTMEFFESLGVDMELTDMSFAVSLDGGRGCEWGSRNGLSGFHLDMVDNNSDMDQNETLEQFIKSRNYSQLFVNAYLIPICGSIWSCSCEEVMSFSAFSILSFCRNHHLIQLFGRPQCLTLKGGSHTYIEKVKEEFVSKGVQVLANCEVELVSTSEKGCIVHCKDGSKEMYDGCIIAAHAPDTLRLLGDEATYDERRILGAFQYAYSDIFLHHDKNLMPQNPAAWSAMNFLGCNNNRVCVTYWLNILQNLGETRLPFLVTVNPDHTPQDTLLKWSTKHPFPSVAAFKASQELANIQGKRRIWFCGTYQGFGFHEDGVKAGMVAAYGILGRCCSLRTNPKQMVPSWTEVGARLVVTRFLSSFITSGCLTLLEEGGTMFTFEGTDTRCSLKCVMRIHSPQFYWKVMTQADFGLAYSYIDGDFSFVDKDEGLFNLIMIVLASRDLNASTSKSNKYKGWWTPILPTAILANAKLSIKDYFTRNTLSQARLNIKHYDLSNELFALFLDETMSYSCAVFKNEDMDLKDAQMRKISLLIEKARIESKHEILEMGCGWGGLAVEVVKRTGCKYTGITLSKEQLKFAEKRARDAGLQDHMKFLLCDYRQVPKTSKYDRIIACEMIEAVGHEYMEEFFSCCESILADDGLLVLQLSSVSDECYDEYRRSPGFIKEYFFPGTCMPSLSRLTAAMATGSRLCVEHTENIGIHYNQTLRLWKRNFLKKQSEILALGFDEKFIKKWVYYFDYCAAGFKSRIIGNYQVVFSRPGGNTTTFNDPYRSWPSAC</sequence>
<dbReference type="Gene3D" id="3.50.50.60">
    <property type="entry name" value="FAD/NAD(P)-binding domain"/>
    <property type="match status" value="1"/>
</dbReference>
<dbReference type="SUPFAM" id="SSF53335">
    <property type="entry name" value="S-adenosyl-L-methionine-dependent methyltransferases"/>
    <property type="match status" value="1"/>
</dbReference>
<organism evidence="2 3">
    <name type="scientific">Stylosanthes scabra</name>
    <dbReference type="NCBI Taxonomy" id="79078"/>
    <lineage>
        <taxon>Eukaryota</taxon>
        <taxon>Viridiplantae</taxon>
        <taxon>Streptophyta</taxon>
        <taxon>Embryophyta</taxon>
        <taxon>Tracheophyta</taxon>
        <taxon>Spermatophyta</taxon>
        <taxon>Magnoliopsida</taxon>
        <taxon>eudicotyledons</taxon>
        <taxon>Gunneridae</taxon>
        <taxon>Pentapetalae</taxon>
        <taxon>rosids</taxon>
        <taxon>fabids</taxon>
        <taxon>Fabales</taxon>
        <taxon>Fabaceae</taxon>
        <taxon>Papilionoideae</taxon>
        <taxon>50 kb inversion clade</taxon>
        <taxon>dalbergioids sensu lato</taxon>
        <taxon>Dalbergieae</taxon>
        <taxon>Pterocarpus clade</taxon>
        <taxon>Stylosanthes</taxon>
    </lineage>
</organism>
<dbReference type="PANTHER" id="PTHR43675:SF30">
    <property type="entry name" value="CYCLOPROPANE-FATTY-ACYL-PHOSPHOLIPID SYNTHASE"/>
    <property type="match status" value="1"/>
</dbReference>
<dbReference type="EMBL" id="JASCZI010211543">
    <property type="protein sequence ID" value="MED6194135.1"/>
    <property type="molecule type" value="Genomic_DNA"/>
</dbReference>
<reference evidence="2 3" key="1">
    <citation type="journal article" date="2023" name="Plants (Basel)">
        <title>Bridging the Gap: Combining Genomics and Transcriptomics Approaches to Understand Stylosanthes scabra, an Orphan Legume from the Brazilian Caatinga.</title>
        <authorList>
            <person name="Ferreira-Neto J.R.C."/>
            <person name="da Silva M.D."/>
            <person name="Binneck E."/>
            <person name="de Melo N.F."/>
            <person name="da Silva R.H."/>
            <person name="de Melo A.L.T.M."/>
            <person name="Pandolfi V."/>
            <person name="Bustamante F.O."/>
            <person name="Brasileiro-Vidal A.C."/>
            <person name="Benko-Iseppon A.M."/>
        </authorList>
    </citation>
    <scope>NUCLEOTIDE SEQUENCE [LARGE SCALE GENOMIC DNA]</scope>
    <source>
        <tissue evidence="2">Leaves</tissue>
    </source>
</reference>
<evidence type="ECO:0000313" key="3">
    <source>
        <dbReference type="Proteomes" id="UP001341840"/>
    </source>
</evidence>
<dbReference type="InterPro" id="IPR002937">
    <property type="entry name" value="Amino_oxidase"/>
</dbReference>
<dbReference type="Gene3D" id="3.40.50.150">
    <property type="entry name" value="Vaccinia Virus protein VP39"/>
    <property type="match status" value="1"/>
</dbReference>
<accession>A0ABU6XBM9</accession>
<gene>
    <name evidence="2" type="ORF">PIB30_025691</name>
</gene>
<evidence type="ECO:0000313" key="2">
    <source>
        <dbReference type="EMBL" id="MED6194135.1"/>
    </source>
</evidence>
<name>A0ABU6XBM9_9FABA</name>
<comment type="caution">
    <text evidence="2">The sequence shown here is derived from an EMBL/GenBank/DDBJ whole genome shotgun (WGS) entry which is preliminary data.</text>
</comment>
<protein>
    <recommendedName>
        <fullName evidence="1">Amine oxidase domain-containing protein</fullName>
    </recommendedName>
</protein>
<proteinExistence type="predicted"/>
<dbReference type="PANTHER" id="PTHR43675">
    <property type="entry name" value="ARSENITE METHYLTRANSFERASE"/>
    <property type="match status" value="1"/>
</dbReference>
<feature type="domain" description="Amine oxidase" evidence="1">
    <location>
        <begin position="11"/>
        <end position="243"/>
    </location>
</feature>
<dbReference type="InterPro" id="IPR036188">
    <property type="entry name" value="FAD/NAD-bd_sf"/>
</dbReference>
<dbReference type="Pfam" id="PF02353">
    <property type="entry name" value="CMAS"/>
    <property type="match status" value="1"/>
</dbReference>
<dbReference type="CDD" id="cd02440">
    <property type="entry name" value="AdoMet_MTases"/>
    <property type="match status" value="1"/>
</dbReference>